<gene>
    <name evidence="1" type="ORF">CJ199_15655</name>
</gene>
<comment type="caution">
    <text evidence="1">The sequence shown here is derived from an EMBL/GenBank/DDBJ whole genome shotgun (WGS) entry which is preliminary data.</text>
</comment>
<dbReference type="AlphaFoldDB" id="A0A2N6VI84"/>
<reference evidence="1 2" key="1">
    <citation type="submission" date="2017-09" db="EMBL/GenBank/DDBJ databases">
        <title>Bacterial strain isolated from the female urinary microbiota.</title>
        <authorList>
            <person name="Thomas-White K."/>
            <person name="Kumar N."/>
            <person name="Forster S."/>
            <person name="Putonti C."/>
            <person name="Lawley T."/>
            <person name="Wolfe A.J."/>
        </authorList>
    </citation>
    <scope>NUCLEOTIDE SEQUENCE [LARGE SCALE GENOMIC DNA]</scope>
    <source>
        <strain evidence="1 2">UMB1301</strain>
    </source>
</reference>
<feature type="non-terminal residue" evidence="1">
    <location>
        <position position="87"/>
    </location>
</feature>
<sequence length="87" mass="9586">MSSKDHLKLDVEVLSALLDGTRAEARAAGRAFAGGDGLLLEDSWTLEEKREATRESLQKLVETGIARTPLPERLGGENQHDQHITMF</sequence>
<accession>A0A2N6VI84</accession>
<organism evidence="1 2">
    <name type="scientific">Brevibacterium paucivorans</name>
    <dbReference type="NCBI Taxonomy" id="170994"/>
    <lineage>
        <taxon>Bacteria</taxon>
        <taxon>Bacillati</taxon>
        <taxon>Actinomycetota</taxon>
        <taxon>Actinomycetes</taxon>
        <taxon>Micrococcales</taxon>
        <taxon>Brevibacteriaceae</taxon>
        <taxon>Brevibacterium</taxon>
    </lineage>
</organism>
<protein>
    <submittedName>
        <fullName evidence="1">Acyl-CoA dehydrogenase</fullName>
    </submittedName>
</protein>
<dbReference type="Proteomes" id="UP000235598">
    <property type="component" value="Unassembled WGS sequence"/>
</dbReference>
<proteinExistence type="predicted"/>
<evidence type="ECO:0000313" key="1">
    <source>
        <dbReference type="EMBL" id="PMC98931.1"/>
    </source>
</evidence>
<dbReference type="EMBL" id="PNHK01000678">
    <property type="protein sequence ID" value="PMC98931.1"/>
    <property type="molecule type" value="Genomic_DNA"/>
</dbReference>
<evidence type="ECO:0000313" key="2">
    <source>
        <dbReference type="Proteomes" id="UP000235598"/>
    </source>
</evidence>
<name>A0A2N6VI84_9MICO</name>